<comment type="caution">
    <text evidence="1">The sequence shown here is derived from an EMBL/GenBank/DDBJ whole genome shotgun (WGS) entry which is preliminary data.</text>
</comment>
<gene>
    <name evidence="1" type="ORF">XA68_13703</name>
</gene>
<reference evidence="1 2" key="1">
    <citation type="journal article" date="2015" name="BMC Genomics">
        <title>Gene expression during zombie ant biting behavior reflects the complexity underlying fungal parasitic behavioral manipulation.</title>
        <authorList>
            <person name="de Bekker C."/>
            <person name="Ohm R.A."/>
            <person name="Loreto R.G."/>
            <person name="Sebastian A."/>
            <person name="Albert I."/>
            <person name="Merrow M."/>
            <person name="Brachmann A."/>
            <person name="Hughes D.P."/>
        </authorList>
    </citation>
    <scope>NUCLEOTIDE SEQUENCE [LARGE SCALE GENOMIC DNA]</scope>
    <source>
        <strain evidence="1 2">SC16a</strain>
    </source>
</reference>
<proteinExistence type="predicted"/>
<name>A0A2A9PBX4_OPHUN</name>
<reference evidence="1 2" key="2">
    <citation type="journal article" date="2017" name="Sci. Rep.">
        <title>Ant-infecting Ophiocordyceps genomes reveal a high diversity of potential behavioral manipulation genes and a possible major role for enterotoxins.</title>
        <authorList>
            <person name="de Bekker C."/>
            <person name="Ohm R.A."/>
            <person name="Evans H.C."/>
            <person name="Brachmann A."/>
            <person name="Hughes D.P."/>
        </authorList>
    </citation>
    <scope>NUCLEOTIDE SEQUENCE [LARGE SCALE GENOMIC DNA]</scope>
    <source>
        <strain evidence="1 2">SC16a</strain>
    </source>
</reference>
<dbReference type="AlphaFoldDB" id="A0A2A9PBX4"/>
<keyword evidence="2" id="KW-1185">Reference proteome</keyword>
<evidence type="ECO:0000313" key="2">
    <source>
        <dbReference type="Proteomes" id="UP000037136"/>
    </source>
</evidence>
<evidence type="ECO:0000313" key="1">
    <source>
        <dbReference type="EMBL" id="PFH58427.1"/>
    </source>
</evidence>
<dbReference type="Proteomes" id="UP000037136">
    <property type="component" value="Unassembled WGS sequence"/>
</dbReference>
<sequence>MIIRVRSNSRLHQTHPWPFTNPKIILTRHRGTSRPVRVDKKNVLHVIDLIYTSGTLQDHKDKVKEVLEFAVKKVKYLGFIIPTRHSCNCLVHDGRRQATSSGLPGGKLSTPSRSRAARFVLNNSFVEVIKTSPSDLLTGYRMDNDQRHLGAFDYGDDFRFLRDEAQLQALVEQQATQLQEQRQKKDSSSKSK</sequence>
<accession>A0A2A9PBX4</accession>
<dbReference type="EMBL" id="LAZP02000293">
    <property type="protein sequence ID" value="PFH58427.1"/>
    <property type="molecule type" value="Genomic_DNA"/>
</dbReference>
<protein>
    <submittedName>
        <fullName evidence="1">Uncharacterized protein</fullName>
    </submittedName>
</protein>
<organism evidence="1 2">
    <name type="scientific">Ophiocordyceps unilateralis</name>
    <name type="common">Zombie-ant fungus</name>
    <name type="synonym">Torrubia unilateralis</name>
    <dbReference type="NCBI Taxonomy" id="268505"/>
    <lineage>
        <taxon>Eukaryota</taxon>
        <taxon>Fungi</taxon>
        <taxon>Dikarya</taxon>
        <taxon>Ascomycota</taxon>
        <taxon>Pezizomycotina</taxon>
        <taxon>Sordariomycetes</taxon>
        <taxon>Hypocreomycetidae</taxon>
        <taxon>Hypocreales</taxon>
        <taxon>Ophiocordycipitaceae</taxon>
        <taxon>Ophiocordyceps</taxon>
    </lineage>
</organism>